<keyword evidence="8" id="KW-0812">Transmembrane</keyword>
<accession>A0AAE0RZ68</accession>
<evidence type="ECO:0000256" key="15">
    <source>
        <dbReference type="ARBA" id="ARBA00023134"/>
    </source>
</evidence>
<evidence type="ECO:0000256" key="5">
    <source>
        <dbReference type="ARBA" id="ARBA00012290"/>
    </source>
</evidence>
<evidence type="ECO:0000259" key="23">
    <source>
        <dbReference type="PROSITE" id="PS51883"/>
    </source>
</evidence>
<keyword evidence="18" id="KW-0456">Lyase</keyword>
<dbReference type="EMBL" id="JAEAOA010001427">
    <property type="protein sequence ID" value="KAK3582311.1"/>
    <property type="molecule type" value="Genomic_DNA"/>
</dbReference>
<keyword evidence="16" id="KW-0472">Membrane</keyword>
<organism evidence="24 25">
    <name type="scientific">Potamilus streckersoni</name>
    <dbReference type="NCBI Taxonomy" id="2493646"/>
    <lineage>
        <taxon>Eukaryota</taxon>
        <taxon>Metazoa</taxon>
        <taxon>Spiralia</taxon>
        <taxon>Lophotrochozoa</taxon>
        <taxon>Mollusca</taxon>
        <taxon>Bivalvia</taxon>
        <taxon>Autobranchia</taxon>
        <taxon>Heteroconchia</taxon>
        <taxon>Palaeoheterodonta</taxon>
        <taxon>Unionida</taxon>
        <taxon>Unionoidea</taxon>
        <taxon>Unionidae</taxon>
        <taxon>Ambleminae</taxon>
        <taxon>Lampsilini</taxon>
        <taxon>Potamilus</taxon>
    </lineage>
</organism>
<dbReference type="Pfam" id="PF01370">
    <property type="entry name" value="Epimerase"/>
    <property type="match status" value="1"/>
</dbReference>
<evidence type="ECO:0000256" key="6">
    <source>
        <dbReference type="ARBA" id="ARBA00018816"/>
    </source>
</evidence>
<proteinExistence type="inferred from homology"/>
<dbReference type="InterPro" id="IPR014100">
    <property type="entry name" value="GTP-bd_Obg/CgtA"/>
</dbReference>
<keyword evidence="11" id="KW-0735">Signal-anchor</keyword>
<name>A0AAE0RZ68_9BIVA</name>
<keyword evidence="15" id="KW-0342">GTP-binding</keyword>
<dbReference type="Gene3D" id="3.40.50.720">
    <property type="entry name" value="NAD(P)-binding Rossmann-like Domain"/>
    <property type="match status" value="1"/>
</dbReference>
<evidence type="ECO:0000256" key="3">
    <source>
        <dbReference type="ARBA" id="ARBA00007505"/>
    </source>
</evidence>
<feature type="domain" description="OBG-type G" evidence="22">
    <location>
        <begin position="160"/>
        <end position="280"/>
    </location>
</feature>
<evidence type="ECO:0000256" key="16">
    <source>
        <dbReference type="ARBA" id="ARBA00023136"/>
    </source>
</evidence>
<dbReference type="FunFam" id="2.70.210.12:FF:000001">
    <property type="entry name" value="GTPase Obg"/>
    <property type="match status" value="1"/>
</dbReference>
<evidence type="ECO:0000313" key="25">
    <source>
        <dbReference type="Proteomes" id="UP001195483"/>
    </source>
</evidence>
<evidence type="ECO:0000256" key="13">
    <source>
        <dbReference type="ARBA" id="ARBA00023027"/>
    </source>
</evidence>
<evidence type="ECO:0000256" key="8">
    <source>
        <dbReference type="ARBA" id="ARBA00022692"/>
    </source>
</evidence>
<evidence type="ECO:0000256" key="14">
    <source>
        <dbReference type="ARBA" id="ARBA00023034"/>
    </source>
</evidence>
<gene>
    <name evidence="24" type="ORF">CHS0354_023852</name>
</gene>
<comment type="similarity">
    <text evidence="4">Belongs to the TRAFAC class OBG-HflX-like GTPase superfamily. OBG GTPase family.</text>
</comment>
<dbReference type="GO" id="GO:0000139">
    <property type="term" value="C:Golgi membrane"/>
    <property type="evidence" value="ECO:0007669"/>
    <property type="project" value="UniProtKB-SubCell"/>
</dbReference>
<feature type="domain" description="Obg" evidence="23">
    <location>
        <begin position="1"/>
        <end position="159"/>
    </location>
</feature>
<keyword evidence="10" id="KW-0210">Decarboxylase</keyword>
<dbReference type="PROSITE" id="PS00905">
    <property type="entry name" value="GTP1_OBG"/>
    <property type="match status" value="1"/>
</dbReference>
<dbReference type="InterPro" id="IPR006074">
    <property type="entry name" value="GTP1-OBG_CS"/>
</dbReference>
<evidence type="ECO:0000256" key="12">
    <source>
        <dbReference type="ARBA" id="ARBA00022989"/>
    </source>
</evidence>
<dbReference type="Proteomes" id="UP001195483">
    <property type="component" value="Unassembled WGS sequence"/>
</dbReference>
<dbReference type="PRINTS" id="PR00326">
    <property type="entry name" value="GTP1OBG"/>
</dbReference>
<evidence type="ECO:0000256" key="4">
    <source>
        <dbReference type="ARBA" id="ARBA00007699"/>
    </source>
</evidence>
<keyword evidence="17" id="KW-0325">Glycoprotein</keyword>
<evidence type="ECO:0000259" key="22">
    <source>
        <dbReference type="PROSITE" id="PS51710"/>
    </source>
</evidence>
<evidence type="ECO:0000256" key="21">
    <source>
        <dbReference type="ARBA" id="ARBA00049410"/>
    </source>
</evidence>
<dbReference type="EC" id="4.1.1.35" evidence="5"/>
<dbReference type="Pfam" id="PF01018">
    <property type="entry name" value="GTP1_OBG"/>
    <property type="match status" value="1"/>
</dbReference>
<dbReference type="NCBIfam" id="NF008956">
    <property type="entry name" value="PRK12299.1"/>
    <property type="match status" value="1"/>
</dbReference>
<dbReference type="AlphaFoldDB" id="A0AAE0RZ68"/>
<comment type="caution">
    <text evidence="24">The sequence shown here is derived from an EMBL/GenBank/DDBJ whole genome shotgun (WGS) entry which is preliminary data.</text>
</comment>
<evidence type="ECO:0000313" key="24">
    <source>
        <dbReference type="EMBL" id="KAK3582311.1"/>
    </source>
</evidence>
<dbReference type="InterPro" id="IPR001509">
    <property type="entry name" value="Epimerase_deHydtase"/>
</dbReference>
<evidence type="ECO:0000256" key="1">
    <source>
        <dbReference type="ARBA" id="ARBA00004323"/>
    </source>
</evidence>
<dbReference type="GO" id="GO:0000287">
    <property type="term" value="F:magnesium ion binding"/>
    <property type="evidence" value="ECO:0007669"/>
    <property type="project" value="InterPro"/>
</dbReference>
<dbReference type="Gene3D" id="2.70.210.12">
    <property type="entry name" value="GTP1/OBG domain"/>
    <property type="match status" value="1"/>
</dbReference>
<evidence type="ECO:0000256" key="19">
    <source>
        <dbReference type="ARBA" id="ARBA00031585"/>
    </source>
</evidence>
<dbReference type="SUPFAM" id="SSF82051">
    <property type="entry name" value="Obg GTP-binding protein N-terminal domain"/>
    <property type="match status" value="1"/>
</dbReference>
<sequence length="518" mass="56759">MIFTDKEKIFLQAGKGGNGCVSFRKEKFVPKGGPDGGDGGHGGNIIIFADSSLTTLADFRYKKHYKAEDGEHGKGSNKTGKSGKDLIIKVPLGTLLCDVETGEEIADLTSHGQECLIAAGGRGGKGNSHFATALNRAPRKATKGTAGNQKQINLNLKIIADAGLVGFPNAGKSTLVSIITDAKPKIASYPFTTLNPNLGIVYLSNYRSFSIADIPGIVEGASEGKGLGLEFLAHIERTKVLIFLLSAEQENPLHDYKILIKEIKKFNPDILLKPQLICLTSPVHYQLDPIQTIKTSVLGALNMLELTLRTKAKILQASTSEVYGDPEVHPQPETYSGYVNPIGVRACYDEGKRSAETLFFDFHRKYGTRIKVIRIFNTYGPRMQPTDGRVISNFIMQALTGKNITLYGDGKQTRSFCYITDLVQGIISIMNTPDDFLGPVNLGNPEEFNILKLAEKILLLTNSKSRFVFKPLPQDDPLQRCPDISLAKKVIHWSPSVKLDEGLVKTISYFKKIIEPNC</sequence>
<dbReference type="InterPro" id="IPR036726">
    <property type="entry name" value="GTP1_OBG_dom_sf"/>
</dbReference>
<dbReference type="InterPro" id="IPR031167">
    <property type="entry name" value="G_OBG"/>
</dbReference>
<dbReference type="PROSITE" id="PS51710">
    <property type="entry name" value="G_OBG"/>
    <property type="match status" value="1"/>
</dbReference>
<dbReference type="SUPFAM" id="SSF52540">
    <property type="entry name" value="P-loop containing nucleoside triphosphate hydrolases"/>
    <property type="match status" value="1"/>
</dbReference>
<evidence type="ECO:0000256" key="9">
    <source>
        <dbReference type="ARBA" id="ARBA00022741"/>
    </source>
</evidence>
<dbReference type="InterPro" id="IPR027417">
    <property type="entry name" value="P-loop_NTPase"/>
</dbReference>
<evidence type="ECO:0000256" key="7">
    <source>
        <dbReference type="ARBA" id="ARBA00022517"/>
    </source>
</evidence>
<comment type="catalytic activity">
    <reaction evidence="21">
        <text>UDP-alpha-D-glucuronate + H(+) = UDP-alpha-D-xylose + CO2</text>
        <dbReference type="Rhea" id="RHEA:23916"/>
        <dbReference type="ChEBI" id="CHEBI:15378"/>
        <dbReference type="ChEBI" id="CHEBI:16526"/>
        <dbReference type="ChEBI" id="CHEBI:57632"/>
        <dbReference type="ChEBI" id="CHEBI:58052"/>
        <dbReference type="EC" id="4.1.1.35"/>
    </reaction>
    <physiologicalReaction direction="left-to-right" evidence="21">
        <dbReference type="Rhea" id="RHEA:23917"/>
    </physiologicalReaction>
</comment>
<protein>
    <recommendedName>
        <fullName evidence="6">UDP-glucuronic acid decarboxylase 1</fullName>
        <ecNumber evidence="5">4.1.1.35</ecNumber>
    </recommendedName>
    <alternativeName>
        <fullName evidence="19">UDP-glucuronate decarboxylase 1</fullName>
    </alternativeName>
</protein>
<evidence type="ECO:0000256" key="10">
    <source>
        <dbReference type="ARBA" id="ARBA00022793"/>
    </source>
</evidence>
<dbReference type="InterPro" id="IPR036291">
    <property type="entry name" value="NAD(P)-bd_dom_sf"/>
</dbReference>
<evidence type="ECO:0000256" key="2">
    <source>
        <dbReference type="ARBA" id="ARBA00005100"/>
    </source>
</evidence>
<dbReference type="PROSITE" id="PS51883">
    <property type="entry name" value="OBG"/>
    <property type="match status" value="1"/>
</dbReference>
<keyword evidence="9" id="KW-0547">Nucleotide-binding</keyword>
<dbReference type="NCBIfam" id="TIGR02729">
    <property type="entry name" value="Obg_CgtA"/>
    <property type="match status" value="1"/>
</dbReference>
<evidence type="ECO:0000256" key="20">
    <source>
        <dbReference type="ARBA" id="ARBA00037859"/>
    </source>
</evidence>
<keyword evidence="14" id="KW-0333">Golgi apparatus</keyword>
<dbReference type="InterPro" id="IPR006169">
    <property type="entry name" value="GTP1_OBG_dom"/>
</dbReference>
<dbReference type="NCBIfam" id="NF008955">
    <property type="entry name" value="PRK12297.1"/>
    <property type="match status" value="1"/>
</dbReference>
<reference evidence="24" key="2">
    <citation type="journal article" date="2021" name="Genome Biol. Evol.">
        <title>Developing a high-quality reference genome for a parasitic bivalve with doubly uniparental inheritance (Bivalvia: Unionida).</title>
        <authorList>
            <person name="Smith C.H."/>
        </authorList>
    </citation>
    <scope>NUCLEOTIDE SEQUENCE</scope>
    <source>
        <strain evidence="24">CHS0354</strain>
        <tissue evidence="24">Mantle</tissue>
    </source>
</reference>
<dbReference type="Gene3D" id="3.40.50.300">
    <property type="entry name" value="P-loop containing nucleotide triphosphate hydrolases"/>
    <property type="match status" value="1"/>
</dbReference>
<evidence type="ECO:0000256" key="18">
    <source>
        <dbReference type="ARBA" id="ARBA00023239"/>
    </source>
</evidence>
<dbReference type="PANTHER" id="PTHR11702:SF31">
    <property type="entry name" value="MITOCHONDRIAL RIBOSOME-ASSOCIATED GTPASE 2"/>
    <property type="match status" value="1"/>
</dbReference>
<dbReference type="FunFam" id="3.40.50.720:FF:000065">
    <property type="entry name" value="UDP-glucuronic acid decarboxylase 1"/>
    <property type="match status" value="1"/>
</dbReference>
<evidence type="ECO:0000256" key="17">
    <source>
        <dbReference type="ARBA" id="ARBA00023180"/>
    </source>
</evidence>
<reference evidence="24" key="3">
    <citation type="submission" date="2023-05" db="EMBL/GenBank/DDBJ databases">
        <authorList>
            <person name="Smith C.H."/>
        </authorList>
    </citation>
    <scope>NUCLEOTIDE SEQUENCE</scope>
    <source>
        <strain evidence="24">CHS0354</strain>
        <tissue evidence="24">Mantle</tissue>
    </source>
</reference>
<dbReference type="SUPFAM" id="SSF51735">
    <property type="entry name" value="NAD(P)-binding Rossmann-fold domains"/>
    <property type="match status" value="1"/>
</dbReference>
<dbReference type="CDD" id="cd01898">
    <property type="entry name" value="Obg"/>
    <property type="match status" value="1"/>
</dbReference>
<dbReference type="GO" id="GO:0042254">
    <property type="term" value="P:ribosome biogenesis"/>
    <property type="evidence" value="ECO:0007669"/>
    <property type="project" value="UniProtKB-UniRule"/>
</dbReference>
<dbReference type="GO" id="GO:0005525">
    <property type="term" value="F:GTP binding"/>
    <property type="evidence" value="ECO:0007669"/>
    <property type="project" value="UniProtKB-KW"/>
</dbReference>
<keyword evidence="25" id="KW-1185">Reference proteome</keyword>
<comment type="pathway">
    <text evidence="2">Nucleotide-sugar biosynthesis; UDP-alpha-D-xylose biosynthesis; UDP-alpha-D-xylose from UDP-alpha-D-glucuronate: step 1/1.</text>
</comment>
<keyword evidence="12" id="KW-1133">Transmembrane helix</keyword>
<dbReference type="GO" id="GO:0003924">
    <property type="term" value="F:GTPase activity"/>
    <property type="evidence" value="ECO:0007669"/>
    <property type="project" value="InterPro"/>
</dbReference>
<dbReference type="GO" id="GO:0048040">
    <property type="term" value="F:UDP-glucuronate decarboxylase activity"/>
    <property type="evidence" value="ECO:0007669"/>
    <property type="project" value="UniProtKB-EC"/>
</dbReference>
<dbReference type="Pfam" id="PF01926">
    <property type="entry name" value="MMR_HSR1"/>
    <property type="match status" value="1"/>
</dbReference>
<keyword evidence="13" id="KW-0520">NAD</keyword>
<comment type="subcellular location">
    <subcellularLocation>
        <location evidence="1">Golgi apparatus membrane</location>
        <topology evidence="1">Single-pass type II membrane protein</topology>
    </subcellularLocation>
    <subcellularLocation>
        <location evidence="20">Golgi apparatus</location>
        <location evidence="20">Golgi stack membrane</location>
    </subcellularLocation>
</comment>
<keyword evidence="7" id="KW-0690">Ribosome biogenesis</keyword>
<dbReference type="InterPro" id="IPR006073">
    <property type="entry name" value="GTP-bd"/>
</dbReference>
<dbReference type="GO" id="GO:0032580">
    <property type="term" value="C:Golgi cisterna membrane"/>
    <property type="evidence" value="ECO:0007669"/>
    <property type="project" value="UniProtKB-SubCell"/>
</dbReference>
<evidence type="ECO:0000256" key="11">
    <source>
        <dbReference type="ARBA" id="ARBA00022968"/>
    </source>
</evidence>
<dbReference type="HAMAP" id="MF_01454">
    <property type="entry name" value="GTPase_Obg"/>
    <property type="match status" value="1"/>
</dbReference>
<reference evidence="24" key="1">
    <citation type="journal article" date="2021" name="Genome Biol. Evol.">
        <title>A High-Quality Reference Genome for a Parasitic Bivalve with Doubly Uniparental Inheritance (Bivalvia: Unionida).</title>
        <authorList>
            <person name="Smith C.H."/>
        </authorList>
    </citation>
    <scope>NUCLEOTIDE SEQUENCE</scope>
    <source>
        <strain evidence="24">CHS0354</strain>
    </source>
</reference>
<dbReference type="InterPro" id="IPR045086">
    <property type="entry name" value="OBG_GTPase"/>
</dbReference>
<dbReference type="PANTHER" id="PTHR11702">
    <property type="entry name" value="DEVELOPMENTALLY REGULATED GTP-BINDING PROTEIN-RELATED"/>
    <property type="match status" value="1"/>
</dbReference>
<comment type="similarity">
    <text evidence="3">Belongs to the NAD(P)-dependent epimerase/dehydratase family. UDP-glucuronic acid decarboxylase subfamily.</text>
</comment>